<name>A0A9X2CZX0_9GAMM</name>
<reference evidence="2" key="1">
    <citation type="submission" date="2021-11" db="EMBL/GenBank/DDBJ databases">
        <title>Legionella maioricencis sp. nov., a new species isolated from hot water samples in Mallorca.</title>
        <authorList>
            <person name="Crespi S."/>
            <person name="Drasar V."/>
            <person name="Salva-Serra F."/>
            <person name="Jaen-Luchoro D."/>
            <person name="Pineiro-Iglesias B."/>
            <person name="Aliaga F."/>
            <person name="Fernandez-Juarez V."/>
            <person name="Coll G."/>
            <person name="Moore E.R.B."/>
            <person name="Bennasar-Figueras A."/>
        </authorList>
    </citation>
    <scope>NUCLEOTIDE SEQUENCE</scope>
    <source>
        <strain evidence="2">HCPI-6</strain>
    </source>
</reference>
<feature type="transmembrane region" description="Helical" evidence="1">
    <location>
        <begin position="149"/>
        <end position="169"/>
    </location>
</feature>
<sequence length="241" mass="28031">MQDLLCICSICGNSFPSHDLVSGELVRKEIVKEIKQTCKNWNEGQFICIADLATMRSRYVHSLLMSEKNELTSLEQTVIDNLRKQELLSIDIEEKFDNKWTFGERLTDKIARFGGSWWFLISFAIFLTLWIVTNSLASWRTPSDPYPFIFLNLLLSCIAAIQAPVIMMSQNRQEAKDRMRSQHDYQINLKAELEIRSLHEKIDHLLSQQWEKMTKIQEIQLELLSELHKSKKTGAVPDLIN</sequence>
<evidence type="ECO:0000256" key="1">
    <source>
        <dbReference type="SAM" id="Phobius"/>
    </source>
</evidence>
<feature type="transmembrane region" description="Helical" evidence="1">
    <location>
        <begin position="117"/>
        <end position="137"/>
    </location>
</feature>
<dbReference type="RefSeq" id="WP_250420900.1">
    <property type="nucleotide sequence ID" value="NZ_JAJKBJ010000006.1"/>
</dbReference>
<evidence type="ECO:0000313" key="3">
    <source>
        <dbReference type="Proteomes" id="UP001139721"/>
    </source>
</evidence>
<comment type="caution">
    <text evidence="2">The sequence shown here is derived from an EMBL/GenBank/DDBJ whole genome shotgun (WGS) entry which is preliminary data.</text>
</comment>
<proteinExistence type="predicted"/>
<dbReference type="InterPro" id="IPR010406">
    <property type="entry name" value="DUF1003"/>
</dbReference>
<organism evidence="2 3">
    <name type="scientific">Legionella maioricensis</name>
    <dbReference type="NCBI Taxonomy" id="2896528"/>
    <lineage>
        <taxon>Bacteria</taxon>
        <taxon>Pseudomonadati</taxon>
        <taxon>Pseudomonadota</taxon>
        <taxon>Gammaproteobacteria</taxon>
        <taxon>Legionellales</taxon>
        <taxon>Legionellaceae</taxon>
        <taxon>Legionella</taxon>
    </lineage>
</organism>
<dbReference type="Pfam" id="PF06210">
    <property type="entry name" value="DUF1003"/>
    <property type="match status" value="1"/>
</dbReference>
<keyword evidence="3" id="KW-1185">Reference proteome</keyword>
<protein>
    <submittedName>
        <fullName evidence="2">DUF1003 domain-containing protein</fullName>
    </submittedName>
</protein>
<dbReference type="PANTHER" id="PTHR41386">
    <property type="entry name" value="INTEGRAL MEMBRANE PROTEIN-RELATED"/>
    <property type="match status" value="1"/>
</dbReference>
<dbReference type="PANTHER" id="PTHR41386:SF1">
    <property type="entry name" value="MEMBRANE PROTEIN"/>
    <property type="match status" value="1"/>
</dbReference>
<keyword evidence="1" id="KW-1133">Transmembrane helix</keyword>
<keyword evidence="1" id="KW-0812">Transmembrane</keyword>
<gene>
    <name evidence="2" type="ORF">LOX96_07070</name>
</gene>
<dbReference type="AlphaFoldDB" id="A0A9X2CZX0"/>
<evidence type="ECO:0000313" key="2">
    <source>
        <dbReference type="EMBL" id="MCL9683848.1"/>
    </source>
</evidence>
<accession>A0A9X2CZX0</accession>
<dbReference type="Proteomes" id="UP001139721">
    <property type="component" value="Unassembled WGS sequence"/>
</dbReference>
<keyword evidence="1" id="KW-0472">Membrane</keyword>
<dbReference type="EMBL" id="JAJKBJ010000006">
    <property type="protein sequence ID" value="MCL9683848.1"/>
    <property type="molecule type" value="Genomic_DNA"/>
</dbReference>